<dbReference type="PANTHER" id="PTHR11403">
    <property type="entry name" value="CYTOCHROME C OXIDASE SUBUNIT III"/>
    <property type="match status" value="1"/>
</dbReference>
<dbReference type="InterPro" id="IPR035973">
    <property type="entry name" value="Cyt_c_oxidase_su3-like_sf"/>
</dbReference>
<evidence type="ECO:0000256" key="5">
    <source>
        <dbReference type="ARBA" id="ARBA00022989"/>
    </source>
</evidence>
<feature type="transmembrane region" description="Helical" evidence="8">
    <location>
        <begin position="244"/>
        <end position="263"/>
    </location>
</feature>
<keyword evidence="4 7" id="KW-0812">Transmembrane</keyword>
<feature type="transmembrane region" description="Helical" evidence="8">
    <location>
        <begin position="100"/>
        <end position="117"/>
    </location>
</feature>
<dbReference type="GO" id="GO:0005886">
    <property type="term" value="C:plasma membrane"/>
    <property type="evidence" value="ECO:0007669"/>
    <property type="project" value="UniProtKB-SubCell"/>
</dbReference>
<feature type="transmembrane region" description="Helical" evidence="8">
    <location>
        <begin position="69"/>
        <end position="88"/>
    </location>
</feature>
<comment type="similarity">
    <text evidence="2 7">Belongs to the cytochrome c oxidase subunit 3 family.</text>
</comment>
<dbReference type="PANTHER" id="PTHR11403:SF2">
    <property type="entry name" value="CYTOCHROME BO(3) UBIQUINOL OXIDASE SUBUNIT 3"/>
    <property type="match status" value="1"/>
</dbReference>
<keyword evidence="3" id="KW-1003">Cell membrane</keyword>
<evidence type="ECO:0000256" key="3">
    <source>
        <dbReference type="ARBA" id="ARBA00022475"/>
    </source>
</evidence>
<evidence type="ECO:0000256" key="6">
    <source>
        <dbReference type="ARBA" id="ARBA00023136"/>
    </source>
</evidence>
<evidence type="ECO:0000313" key="11">
    <source>
        <dbReference type="Proteomes" id="UP000478417"/>
    </source>
</evidence>
<dbReference type="InterPro" id="IPR000298">
    <property type="entry name" value="Cyt_c_oxidase-like_su3"/>
</dbReference>
<evidence type="ECO:0000256" key="7">
    <source>
        <dbReference type="RuleBase" id="RU003376"/>
    </source>
</evidence>
<evidence type="ECO:0000256" key="4">
    <source>
        <dbReference type="ARBA" id="ARBA00022692"/>
    </source>
</evidence>
<dbReference type="EMBL" id="JAAGNX010000003">
    <property type="protein sequence ID" value="NDV63334.1"/>
    <property type="molecule type" value="Genomic_DNA"/>
</dbReference>
<dbReference type="GO" id="GO:0019646">
    <property type="term" value="P:aerobic electron transport chain"/>
    <property type="evidence" value="ECO:0007669"/>
    <property type="project" value="InterPro"/>
</dbReference>
<dbReference type="Pfam" id="PF00510">
    <property type="entry name" value="COX3"/>
    <property type="match status" value="1"/>
</dbReference>
<comment type="subcellular location">
    <subcellularLocation>
        <location evidence="1 7">Cell membrane</location>
        <topology evidence="1 7">Multi-pass membrane protein</topology>
    </subcellularLocation>
</comment>
<name>A0A6B2M5D9_9BACT</name>
<gene>
    <name evidence="10" type="ORF">G0Q06_12785</name>
</gene>
<dbReference type="InterPro" id="IPR013833">
    <property type="entry name" value="Cyt_c_oxidase_su3_a-hlx"/>
</dbReference>
<protein>
    <recommendedName>
        <fullName evidence="9">Heme-copper oxidase subunit III family profile domain-containing protein</fullName>
    </recommendedName>
</protein>
<evidence type="ECO:0000256" key="1">
    <source>
        <dbReference type="ARBA" id="ARBA00004651"/>
    </source>
</evidence>
<feature type="transmembrane region" description="Helical" evidence="8">
    <location>
        <begin position="182"/>
        <end position="199"/>
    </location>
</feature>
<dbReference type="SUPFAM" id="SSF81452">
    <property type="entry name" value="Cytochrome c oxidase subunit III-like"/>
    <property type="match status" value="2"/>
</dbReference>
<organism evidence="10 11">
    <name type="scientific">Oceanipulchritudo coccoides</name>
    <dbReference type="NCBI Taxonomy" id="2706888"/>
    <lineage>
        <taxon>Bacteria</taxon>
        <taxon>Pseudomonadati</taxon>
        <taxon>Verrucomicrobiota</taxon>
        <taxon>Opitutia</taxon>
        <taxon>Puniceicoccales</taxon>
        <taxon>Oceanipulchritudinaceae</taxon>
        <taxon>Oceanipulchritudo</taxon>
    </lineage>
</organism>
<comment type="caution">
    <text evidence="10">The sequence shown here is derived from an EMBL/GenBank/DDBJ whole genome shotgun (WGS) entry which is preliminary data.</text>
</comment>
<keyword evidence="5 8" id="KW-1133">Transmembrane helix</keyword>
<evidence type="ECO:0000256" key="8">
    <source>
        <dbReference type="SAM" id="Phobius"/>
    </source>
</evidence>
<feature type="transmembrane region" description="Helical" evidence="8">
    <location>
        <begin position="205"/>
        <end position="223"/>
    </location>
</feature>
<evidence type="ECO:0000313" key="10">
    <source>
        <dbReference type="EMBL" id="NDV63334.1"/>
    </source>
</evidence>
<evidence type="ECO:0000259" key="9">
    <source>
        <dbReference type="PROSITE" id="PS50253"/>
    </source>
</evidence>
<dbReference type="AlphaFoldDB" id="A0A6B2M5D9"/>
<accession>A0A6B2M5D9</accession>
<feature type="domain" description="Heme-copper oxidase subunit III family profile" evidence="9">
    <location>
        <begin position="1"/>
        <end position="265"/>
    </location>
</feature>
<dbReference type="Proteomes" id="UP000478417">
    <property type="component" value="Unassembled WGS sequence"/>
</dbReference>
<dbReference type="GO" id="GO:0004129">
    <property type="term" value="F:cytochrome-c oxidase activity"/>
    <property type="evidence" value="ECO:0007669"/>
    <property type="project" value="InterPro"/>
</dbReference>
<sequence>MSDHASHADPLEALKETSTGVENKKMAMWAFLASDCMFFGTLISTHLIYRKIYPGVEDPTDIFSIELTGFSSFILLMSSFLMALTVSAAHKRNIPSMRGFLMGTVLFGMIFLGGQVYEFNHFVHEKGLTLSSTVFGSTFYTLTGTHGVHVALGVLWLSMWFFATLPKRFGDFAKERNLFQQLAIFWVSPVIVMIALYFLHHDYSAYLYSAAAWVALFPILLVVTTPLRGRYKRENALDVEVAGLYWHFVDIVWIIIFTAVYLVEYL</sequence>
<keyword evidence="6 8" id="KW-0472">Membrane</keyword>
<dbReference type="InterPro" id="IPR024791">
    <property type="entry name" value="Cyt_c/ubiquinol_Oxase_su3"/>
</dbReference>
<dbReference type="PROSITE" id="PS50253">
    <property type="entry name" value="COX3"/>
    <property type="match status" value="1"/>
</dbReference>
<evidence type="ECO:0000256" key="2">
    <source>
        <dbReference type="ARBA" id="ARBA00010581"/>
    </source>
</evidence>
<feature type="transmembrane region" description="Helical" evidence="8">
    <location>
        <begin position="137"/>
        <end position="162"/>
    </location>
</feature>
<keyword evidence="11" id="KW-1185">Reference proteome</keyword>
<proteinExistence type="inferred from homology"/>
<dbReference type="RefSeq" id="WP_163966752.1">
    <property type="nucleotide sequence ID" value="NZ_JAAGNX010000003.1"/>
</dbReference>
<feature type="transmembrane region" description="Helical" evidence="8">
    <location>
        <begin position="27"/>
        <end position="49"/>
    </location>
</feature>
<dbReference type="Gene3D" id="1.20.120.80">
    <property type="entry name" value="Cytochrome c oxidase, subunit III, four-helix bundle"/>
    <property type="match status" value="2"/>
</dbReference>
<reference evidence="10 11" key="1">
    <citation type="submission" date="2020-02" db="EMBL/GenBank/DDBJ databases">
        <title>Albibacoteraceae fam. nov., the first described family within the subdivision 4 Verrucomicrobia.</title>
        <authorList>
            <person name="Xi F."/>
        </authorList>
    </citation>
    <scope>NUCLEOTIDE SEQUENCE [LARGE SCALE GENOMIC DNA]</scope>
    <source>
        <strain evidence="10 11">CK1056</strain>
    </source>
</reference>